<evidence type="ECO:0000313" key="2">
    <source>
        <dbReference type="Proteomes" id="UP000634579"/>
    </source>
</evidence>
<proteinExistence type="predicted"/>
<sequence>MVKWSLSLRVVQHIGGTDEGDNTIGYAWFEDLESQVLPRIGESMALNKKDFPLADRLLHIDLTHTSRVLNVQHEASTSGDLSRIIVHARSELAASKNDPALSDLLGWYPQAPGA</sequence>
<comment type="caution">
    <text evidence="1">The sequence shown here is derived from an EMBL/GenBank/DDBJ whole genome shotgun (WGS) entry which is preliminary data.</text>
</comment>
<organism evidence="1 2">
    <name type="scientific">Clavibacter phaseoli</name>
    <dbReference type="NCBI Taxonomy" id="1734031"/>
    <lineage>
        <taxon>Bacteria</taxon>
        <taxon>Bacillati</taxon>
        <taxon>Actinomycetota</taxon>
        <taxon>Actinomycetes</taxon>
        <taxon>Micrococcales</taxon>
        <taxon>Microbacteriaceae</taxon>
        <taxon>Clavibacter</taxon>
    </lineage>
</organism>
<protein>
    <submittedName>
        <fullName evidence="1">Uncharacterized protein</fullName>
    </submittedName>
</protein>
<name>A0A8I0SLB6_9MICO</name>
<dbReference type="EMBL" id="JADKRP010000007">
    <property type="protein sequence ID" value="MBF4632697.1"/>
    <property type="molecule type" value="Genomic_DNA"/>
</dbReference>
<dbReference type="AlphaFoldDB" id="A0A8I0SLB6"/>
<keyword evidence="2" id="KW-1185">Reference proteome</keyword>
<dbReference type="Proteomes" id="UP000634579">
    <property type="component" value="Unassembled WGS sequence"/>
</dbReference>
<evidence type="ECO:0000313" key="1">
    <source>
        <dbReference type="EMBL" id="MBF4632697.1"/>
    </source>
</evidence>
<accession>A0A8I0SLB6</accession>
<dbReference type="RefSeq" id="WP_194676266.1">
    <property type="nucleotide sequence ID" value="NZ_JADKRP010000007.1"/>
</dbReference>
<reference evidence="1 2" key="1">
    <citation type="submission" date="2020-10" db="EMBL/GenBank/DDBJ databases">
        <title>Draft genome sequences of plant-associated actinobacteria.</title>
        <authorList>
            <person name="Tarlachkov S.V."/>
            <person name="Starodumova I.P."/>
            <person name="Dorofeeva L.V."/>
            <person name="Prisyazhnaya N.V."/>
            <person name="Roubtsova T.V."/>
            <person name="Chizhov V.N."/>
            <person name="Nadler S.A."/>
            <person name="Subbotin S.A."/>
            <person name="Evtushenko L.I."/>
        </authorList>
    </citation>
    <scope>NUCLEOTIDE SEQUENCE [LARGE SCALE GENOMIC DNA]</scope>
    <source>
        <strain evidence="1 2">VKM Ac-2886</strain>
    </source>
</reference>
<gene>
    <name evidence="1" type="ORF">ITJ42_15870</name>
</gene>